<organism evidence="8 9">
    <name type="scientific">Somion occarium</name>
    <dbReference type="NCBI Taxonomy" id="3059160"/>
    <lineage>
        <taxon>Eukaryota</taxon>
        <taxon>Fungi</taxon>
        <taxon>Dikarya</taxon>
        <taxon>Basidiomycota</taxon>
        <taxon>Agaricomycotina</taxon>
        <taxon>Agaricomycetes</taxon>
        <taxon>Polyporales</taxon>
        <taxon>Cerrenaceae</taxon>
        <taxon>Somion</taxon>
    </lineage>
</organism>
<evidence type="ECO:0000256" key="5">
    <source>
        <dbReference type="ARBA" id="ARBA00023242"/>
    </source>
</evidence>
<dbReference type="InterPro" id="IPR019098">
    <property type="entry name" value="Histone_chaperone_domain_CHZ"/>
</dbReference>
<comment type="function">
    <text evidence="1">Forms a chaperone-bound H2A.Z-H2B complex that acts as a source for SWR1 complex-dependent H2A to H2A.Z histone replacement in chromatin.</text>
</comment>
<evidence type="ECO:0000256" key="1">
    <source>
        <dbReference type="ARBA" id="ARBA00002212"/>
    </source>
</evidence>
<sequence>MAKQASRDAFISLSFTHGPFSHHSPVFPAVCTLITMSTNATSTGSATNKNGVTHEPTNASPSNKGKGKDVQEEEEGEEEEDEEMEEDSLEEIDPSAIRSRRTRGVRVDYTSAEALAKAGLKPGEGEGEDEEMH</sequence>
<keyword evidence="4" id="KW-0143">Chaperone</keyword>
<keyword evidence="5" id="KW-0539">Nucleus</keyword>
<evidence type="ECO:0000256" key="3">
    <source>
        <dbReference type="ARBA" id="ARBA00008057"/>
    </source>
</evidence>
<feature type="compositionally biased region" description="Low complexity" evidence="6">
    <location>
        <begin position="40"/>
        <end position="50"/>
    </location>
</feature>
<evidence type="ECO:0000313" key="8">
    <source>
        <dbReference type="EMBL" id="CAL1706444.1"/>
    </source>
</evidence>
<evidence type="ECO:0000256" key="2">
    <source>
        <dbReference type="ARBA" id="ARBA00004123"/>
    </source>
</evidence>
<feature type="domain" description="Histone chaperone" evidence="7">
    <location>
        <begin position="85"/>
        <end position="114"/>
    </location>
</feature>
<protein>
    <recommendedName>
        <fullName evidence="7">Histone chaperone domain-containing protein</fullName>
    </recommendedName>
</protein>
<name>A0ABP1DGU5_9APHY</name>
<dbReference type="Pfam" id="PF09649">
    <property type="entry name" value="CHZ"/>
    <property type="match status" value="1"/>
</dbReference>
<evidence type="ECO:0000256" key="4">
    <source>
        <dbReference type="ARBA" id="ARBA00023186"/>
    </source>
</evidence>
<keyword evidence="9" id="KW-1185">Reference proteome</keyword>
<dbReference type="Proteomes" id="UP001497453">
    <property type="component" value="Chromosome 4"/>
</dbReference>
<evidence type="ECO:0000313" key="9">
    <source>
        <dbReference type="Proteomes" id="UP001497453"/>
    </source>
</evidence>
<feature type="region of interest" description="Disordered" evidence="6">
    <location>
        <begin position="40"/>
        <end position="107"/>
    </location>
</feature>
<evidence type="ECO:0000259" key="7">
    <source>
        <dbReference type="Pfam" id="PF09649"/>
    </source>
</evidence>
<evidence type="ECO:0000256" key="6">
    <source>
        <dbReference type="SAM" id="MobiDB-lite"/>
    </source>
</evidence>
<gene>
    <name evidence="8" type="ORF">GFSPODELE1_LOCUS5873</name>
</gene>
<feature type="compositionally biased region" description="Acidic residues" evidence="6">
    <location>
        <begin position="71"/>
        <end position="93"/>
    </location>
</feature>
<comment type="similarity">
    <text evidence="3">Belongs to the CHZ1 family.</text>
</comment>
<proteinExistence type="inferred from homology"/>
<comment type="subcellular location">
    <subcellularLocation>
        <location evidence="2">Nucleus</location>
    </subcellularLocation>
</comment>
<reference evidence="9" key="1">
    <citation type="submission" date="2024-04" db="EMBL/GenBank/DDBJ databases">
        <authorList>
            <person name="Shaw F."/>
            <person name="Minotto A."/>
        </authorList>
    </citation>
    <scope>NUCLEOTIDE SEQUENCE [LARGE SCALE GENOMIC DNA]</scope>
</reference>
<dbReference type="EMBL" id="OZ037947">
    <property type="protein sequence ID" value="CAL1706444.1"/>
    <property type="molecule type" value="Genomic_DNA"/>
</dbReference>
<accession>A0ABP1DGU5</accession>